<reference evidence="4" key="3">
    <citation type="submission" date="2025-04" db="UniProtKB">
        <authorList>
            <consortium name="RefSeq"/>
        </authorList>
    </citation>
    <scope>IDENTIFICATION</scope>
    <source>
        <strain evidence="4">CBS 304.34</strain>
    </source>
</reference>
<feature type="domain" description="DUF4246" evidence="1">
    <location>
        <begin position="93"/>
        <end position="266"/>
    </location>
</feature>
<reference evidence="2 4" key="1">
    <citation type="journal article" date="2020" name="Stud. Mycol.">
        <title>101 Dothideomycetes genomes: a test case for predicting lifestyles and emergence of pathogens.</title>
        <authorList>
            <person name="Haridas S."/>
            <person name="Albert R."/>
            <person name="Binder M."/>
            <person name="Bloem J."/>
            <person name="Labutti K."/>
            <person name="Salamov A."/>
            <person name="Andreopoulos B."/>
            <person name="Baker S."/>
            <person name="Barry K."/>
            <person name="Bills G."/>
            <person name="Bluhm B."/>
            <person name="Cannon C."/>
            <person name="Castanera R."/>
            <person name="Culley D."/>
            <person name="Daum C."/>
            <person name="Ezra D."/>
            <person name="Gonzalez J."/>
            <person name="Henrissat B."/>
            <person name="Kuo A."/>
            <person name="Liang C."/>
            <person name="Lipzen A."/>
            <person name="Lutzoni F."/>
            <person name="Magnuson J."/>
            <person name="Mondo S."/>
            <person name="Nolan M."/>
            <person name="Ohm R."/>
            <person name="Pangilinan J."/>
            <person name="Park H.-J."/>
            <person name="Ramirez L."/>
            <person name="Alfaro M."/>
            <person name="Sun H."/>
            <person name="Tritt A."/>
            <person name="Yoshinaga Y."/>
            <person name="Zwiers L.-H."/>
            <person name="Turgeon B."/>
            <person name="Goodwin S."/>
            <person name="Spatafora J."/>
            <person name="Crous P."/>
            <person name="Grigoriev I."/>
        </authorList>
    </citation>
    <scope>NUCLEOTIDE SEQUENCE</scope>
    <source>
        <strain evidence="2 4">CBS 304.34</strain>
    </source>
</reference>
<evidence type="ECO:0000313" key="4">
    <source>
        <dbReference type="RefSeq" id="XP_033569093.1"/>
    </source>
</evidence>
<dbReference type="AlphaFoldDB" id="A0A6A6Y0F2"/>
<protein>
    <recommendedName>
        <fullName evidence="1">DUF4246 domain-containing protein</fullName>
    </recommendedName>
</protein>
<dbReference type="InterPro" id="IPR049192">
    <property type="entry name" value="DUF4246_C"/>
</dbReference>
<proteinExistence type="predicted"/>
<dbReference type="Pfam" id="PF14033">
    <property type="entry name" value="DUF4246"/>
    <property type="match status" value="1"/>
</dbReference>
<dbReference type="GeneID" id="54469545"/>
<dbReference type="EMBL" id="MU003725">
    <property type="protein sequence ID" value="KAF2802129.1"/>
    <property type="molecule type" value="Genomic_DNA"/>
</dbReference>
<evidence type="ECO:0000259" key="1">
    <source>
        <dbReference type="Pfam" id="PF14033"/>
    </source>
</evidence>
<keyword evidence="3" id="KW-1185">Reference proteome</keyword>
<dbReference type="PANTHER" id="PTHR33119:SF1">
    <property type="entry name" value="FE2OG DIOXYGENASE DOMAIN-CONTAINING PROTEIN"/>
    <property type="match status" value="1"/>
</dbReference>
<dbReference type="InterPro" id="IPR025340">
    <property type="entry name" value="DUF4246"/>
</dbReference>
<evidence type="ECO:0000313" key="3">
    <source>
        <dbReference type="Proteomes" id="UP000504636"/>
    </source>
</evidence>
<dbReference type="PANTHER" id="PTHR33119">
    <property type="entry name" value="IFI3P"/>
    <property type="match status" value="1"/>
</dbReference>
<reference evidence="4" key="2">
    <citation type="submission" date="2020-04" db="EMBL/GenBank/DDBJ databases">
        <authorList>
            <consortium name="NCBI Genome Project"/>
        </authorList>
    </citation>
    <scope>NUCLEOTIDE SEQUENCE</scope>
    <source>
        <strain evidence="4">CBS 304.34</strain>
    </source>
</reference>
<sequence>MACWDDEDKFAHGANSWAQDPRLTVHELAMLKVMQGTHGGNGRVPPRIQTFGSTFETEYPKWRSNLKSDPKDEGYNESLANVQEYLTLPENPDAEHMRSNNYENKYQDGTWVESDNHSVWGAVDWKWKRIRKVAHPEPGVAYSFEEWKQGKTDGAVVPPRYSRGQKHNYYDVSLQDTFREKGLQPSYDGGSWHIEGMFNEHIVGIAIYYYDVENTTTSRIRFRQEAGLDRMHLEYDQDDHEPLSEIFGTASLRDEAAVQELGSVATP</sequence>
<evidence type="ECO:0000313" key="2">
    <source>
        <dbReference type="EMBL" id="KAF2802129.1"/>
    </source>
</evidence>
<gene>
    <name evidence="2 4" type="ORF">BDZ99DRAFT_577100</name>
</gene>
<dbReference type="OrthoDB" id="415532at2759"/>
<accession>A0A6A6Y0F2</accession>
<name>A0A6A6Y0F2_9PEZI</name>
<organism evidence="2">
    <name type="scientific">Mytilinidion resinicola</name>
    <dbReference type="NCBI Taxonomy" id="574789"/>
    <lineage>
        <taxon>Eukaryota</taxon>
        <taxon>Fungi</taxon>
        <taxon>Dikarya</taxon>
        <taxon>Ascomycota</taxon>
        <taxon>Pezizomycotina</taxon>
        <taxon>Dothideomycetes</taxon>
        <taxon>Pleosporomycetidae</taxon>
        <taxon>Mytilinidiales</taxon>
        <taxon>Mytilinidiaceae</taxon>
        <taxon>Mytilinidion</taxon>
    </lineage>
</organism>
<dbReference type="Proteomes" id="UP000504636">
    <property type="component" value="Unplaced"/>
</dbReference>
<dbReference type="RefSeq" id="XP_033569093.1">
    <property type="nucleotide sequence ID" value="XM_033728652.1"/>
</dbReference>